<feature type="repeat" description="ANK" evidence="3">
    <location>
        <begin position="748"/>
        <end position="768"/>
    </location>
</feature>
<feature type="region of interest" description="Disordered" evidence="4">
    <location>
        <begin position="1045"/>
        <end position="1099"/>
    </location>
</feature>
<dbReference type="SMART" id="SM00248">
    <property type="entry name" value="ANK"/>
    <property type="match status" value="14"/>
</dbReference>
<accession>A0A410RD77</accession>
<feature type="compositionally biased region" description="Basic and acidic residues" evidence="4">
    <location>
        <begin position="1152"/>
        <end position="1195"/>
    </location>
</feature>
<dbReference type="PRINTS" id="PR01415">
    <property type="entry name" value="ANKYRIN"/>
</dbReference>
<evidence type="ECO:0000256" key="3">
    <source>
        <dbReference type="PROSITE-ProRule" id="PRU00023"/>
    </source>
</evidence>
<dbReference type="PROSITE" id="PS50297">
    <property type="entry name" value="ANK_REP_REGION"/>
    <property type="match status" value="5"/>
</dbReference>
<keyword evidence="1" id="KW-0677">Repeat</keyword>
<feature type="repeat" description="ANK" evidence="3">
    <location>
        <begin position="145"/>
        <end position="178"/>
    </location>
</feature>
<name>A0A410RD77_ANAPH</name>
<dbReference type="EMBL" id="MH973607">
    <property type="protein sequence ID" value="QAT79163.1"/>
    <property type="molecule type" value="Genomic_DNA"/>
</dbReference>
<dbReference type="PROSITE" id="PS50088">
    <property type="entry name" value="ANK_REPEAT"/>
    <property type="match status" value="7"/>
</dbReference>
<dbReference type="EMBL" id="MH973606">
    <property type="protein sequence ID" value="QAT79162.1"/>
    <property type="molecule type" value="Genomic_DNA"/>
</dbReference>
<organism evidence="5">
    <name type="scientific">Anaplasma phagocytophilum</name>
    <name type="common">Ehrlichia phagocytophila</name>
    <dbReference type="NCBI Taxonomy" id="948"/>
    <lineage>
        <taxon>Bacteria</taxon>
        <taxon>Pseudomonadati</taxon>
        <taxon>Pseudomonadota</taxon>
        <taxon>Alphaproteobacteria</taxon>
        <taxon>Rickettsiales</taxon>
        <taxon>Anaplasmataceae</taxon>
        <taxon>Anaplasma</taxon>
        <taxon>phagocytophilum group</taxon>
    </lineage>
</organism>
<gene>
    <name evidence="5" type="primary">ankA</name>
</gene>
<dbReference type="AlphaFoldDB" id="A0A410RD77"/>
<feature type="repeat" description="ANK" evidence="3">
    <location>
        <begin position="606"/>
        <end position="638"/>
    </location>
</feature>
<dbReference type="Pfam" id="PF12796">
    <property type="entry name" value="Ank_2"/>
    <property type="match status" value="1"/>
</dbReference>
<sequence>MLTEEESRKSSSALKAIITGDSGDFMESLQGISAEGLNTPVDRHGRTLLHYAATSRHEIFYNILVEKGCATNTRDAHGFTPEQARAAAVRARTQWYGADINDPSVSRQCMTQAVKQSAKEGKMYDALSILDLVPNNDANEQIDEVGRSVLHLACVEGSDPAFTAVLLMKGCSLGIRDVDGNTPLHTAAASVGKHALGNLQVLCDKALIADVNAQSNDGNTPLHIATERMDHQKIKLLLSRLSDVSLSNNAGDTVCHIVAKKWPRRNILQYIENMQEAVSSNIEGDRECAESLLFPDGMGMSAVQHVIRRNVYESPSIFRKALNVADKTYSAGSPEVKALFTCPSTQDAGTLVHLVCSSADYDVLATEVLEEAAYRYGKEPFSVVDIAGNTPLHIAAQKSTAKVFEQVARYTPAEVVNAVASNGLAPVHIIVEGRQDSRLASAKLQALIEHTNDLSSINMPSPVSGCTPVVSAYRKGCFDGVASMLRCRSLDVDATCCDGLTILHHAAKDGNFEIVCAALTARNLRHGPYSKFPEQDGVPTPGVYAVRAASGRGVSPSVLDLLMEHEPHPHHVVLEAVRKGAVSVLEHLITIGAVDINEEIITPEGTNTTITAEALRNGKYDVVKVLIKAGADLEASTEPALSLGIQGGCFHGRKAVKHLMYVADAGASINTPPGSMSPLAAAVQVANEGRNLRESNKIVDCLLGRGADLGSTDKSGSPVLHLATAAGNYKTAALLLNKGAPATQRDGHGRTALHIAAANGNGKLFKLIAKKCPDSCHPLHSNMGDTALHTALSSPAVTEKCFLQMLKESQKHLSKSSFKDLVNSKQIASGDSLLHLASSRGFGKACRILVKAGASASVVNIEGKTPVDVADTSLHSSPWFFGKSVATMLAERVEIPAGGFPPYVPPEETGYRTPSLRSVSSFESASELSSLGSGLDMVSTGSDVQGQEEDIYEEIGDLGRSTGVVEGVYSTVGEEGLYYTVGAAVASEGAESDYAEVRDSALPSKDRPESIYTCVLADEQIASSGTAISGIYQDEPIYATVKKGAKSGDTSQKGGESSKACGKTVSVLKKKAKPPIPPRTSSLSSKEDSIGSGEGYGSFASSLQAQKDKLRPVMKEGALESASGKISLLSSGEFKDELAKAVEGLQGAVEAQKGDGEGKARKEQDAGISSREDGSQPEAPKSEGHKPAKEGGRGR</sequence>
<evidence type="ECO:0000256" key="1">
    <source>
        <dbReference type="ARBA" id="ARBA00022737"/>
    </source>
</evidence>
<evidence type="ECO:0000256" key="2">
    <source>
        <dbReference type="ARBA" id="ARBA00023043"/>
    </source>
</evidence>
<dbReference type="PANTHER" id="PTHR24198">
    <property type="entry name" value="ANKYRIN REPEAT AND PROTEIN KINASE DOMAIN-CONTAINING PROTEIN"/>
    <property type="match status" value="1"/>
</dbReference>
<dbReference type="SUPFAM" id="SSF48403">
    <property type="entry name" value="Ankyrin repeat"/>
    <property type="match status" value="4"/>
</dbReference>
<proteinExistence type="predicted"/>
<evidence type="ECO:0000256" key="4">
    <source>
        <dbReference type="SAM" id="MobiDB-lite"/>
    </source>
</evidence>
<evidence type="ECO:0000313" key="5">
    <source>
        <dbReference type="EMBL" id="QAT79162.1"/>
    </source>
</evidence>
<keyword evidence="2 3" id="KW-0040">ANK repeat</keyword>
<dbReference type="InterPro" id="IPR036770">
    <property type="entry name" value="Ankyrin_rpt-contain_sf"/>
</dbReference>
<feature type="region of interest" description="Disordered" evidence="4">
    <location>
        <begin position="1149"/>
        <end position="1195"/>
    </location>
</feature>
<dbReference type="Pfam" id="PF00023">
    <property type="entry name" value="Ank"/>
    <property type="match status" value="2"/>
</dbReference>
<protein>
    <submittedName>
        <fullName evidence="5">AnkA</fullName>
    </submittedName>
</protein>
<feature type="repeat" description="ANK" evidence="3">
    <location>
        <begin position="217"/>
        <end position="249"/>
    </location>
</feature>
<dbReference type="InterPro" id="IPR002110">
    <property type="entry name" value="Ankyrin_rpt"/>
</dbReference>
<feature type="repeat" description="ANK" evidence="3">
    <location>
        <begin position="44"/>
        <end position="76"/>
    </location>
</feature>
<feature type="repeat" description="ANK" evidence="3">
    <location>
        <begin position="715"/>
        <end position="747"/>
    </location>
</feature>
<dbReference type="PANTHER" id="PTHR24198:SF165">
    <property type="entry name" value="ANKYRIN REPEAT-CONTAINING PROTEIN-RELATED"/>
    <property type="match status" value="1"/>
</dbReference>
<evidence type="ECO:0000313" key="6">
    <source>
        <dbReference type="EMBL" id="QAT79163.1"/>
    </source>
</evidence>
<feature type="repeat" description="ANK" evidence="3">
    <location>
        <begin position="829"/>
        <end position="861"/>
    </location>
</feature>
<reference evidence="6" key="2">
    <citation type="journal article" date="2020" name="Parasit. Vectors">
        <title>The absence of the drhm gene is not a marker for human-pathogenicity in European Anaplasma phagocytophilum strains.</title>
        <authorList>
            <person name="Langenwalder D.B."/>
            <person name="Schmidt S."/>
            <person name="Silaghi C."/>
            <person name="Skuballa J."/>
            <person name="Pantchev N."/>
            <person name="Matei I.A."/>
            <person name="Mihalca A.D."/>
            <person name="Gilli U."/>
            <person name="Zajkowska J."/>
            <person name="Ganter M."/>
            <person name="Hoffman T."/>
            <person name="Salaneck E."/>
            <person name="Petrovec M."/>
            <person name="von Loewenich F.D."/>
        </authorList>
    </citation>
    <scope>NUCLEOTIDE SEQUENCE</scope>
    <source>
        <strain evidence="6">Tick_CS2</strain>
    </source>
</reference>
<reference evidence="5" key="1">
    <citation type="submission" date="2018-09" db="EMBL/GenBank/DDBJ databases">
        <authorList>
            <person name="von Loewenich F.D."/>
            <person name="Langenwalder D."/>
        </authorList>
    </citation>
    <scope>NUCLEOTIDE SEQUENCE</scope>
    <source>
        <strain evidence="5">Tick_CM20</strain>
        <strain evidence="6">Tick_CS2</strain>
    </source>
</reference>
<dbReference type="Gene3D" id="1.25.40.20">
    <property type="entry name" value="Ankyrin repeat-containing domain"/>
    <property type="match status" value="4"/>
</dbReference>